<dbReference type="InterPro" id="IPR009351">
    <property type="entry name" value="AlkZ-like"/>
</dbReference>
<organism evidence="1 2">
    <name type="scientific">Microbacterium sediminicola</name>
    <dbReference type="NCBI Taxonomy" id="415210"/>
    <lineage>
        <taxon>Bacteria</taxon>
        <taxon>Bacillati</taxon>
        <taxon>Actinomycetota</taxon>
        <taxon>Actinomycetes</taxon>
        <taxon>Micrococcales</taxon>
        <taxon>Microbacteriaceae</taxon>
        <taxon>Microbacterium</taxon>
    </lineage>
</organism>
<evidence type="ECO:0000313" key="1">
    <source>
        <dbReference type="EMBL" id="GAA1694820.1"/>
    </source>
</evidence>
<dbReference type="Proteomes" id="UP001501690">
    <property type="component" value="Unassembled WGS sequence"/>
</dbReference>
<accession>A0ABN2HWN3</accession>
<dbReference type="Pfam" id="PF06224">
    <property type="entry name" value="AlkZ-like"/>
    <property type="match status" value="1"/>
</dbReference>
<protein>
    <submittedName>
        <fullName evidence="1">Winged helix-turn-helix domain-containing protein</fullName>
    </submittedName>
</protein>
<dbReference type="PANTHER" id="PTHR30528:SF0">
    <property type="entry name" value="CYTOPLASMIC PROTEIN"/>
    <property type="match status" value="1"/>
</dbReference>
<reference evidence="1 2" key="1">
    <citation type="journal article" date="2019" name="Int. J. Syst. Evol. Microbiol.">
        <title>The Global Catalogue of Microorganisms (GCM) 10K type strain sequencing project: providing services to taxonomists for standard genome sequencing and annotation.</title>
        <authorList>
            <consortium name="The Broad Institute Genomics Platform"/>
            <consortium name="The Broad Institute Genome Sequencing Center for Infectious Disease"/>
            <person name="Wu L."/>
            <person name="Ma J."/>
        </authorList>
    </citation>
    <scope>NUCLEOTIDE SEQUENCE [LARGE SCALE GENOMIC DNA]</scope>
    <source>
        <strain evidence="1 2">JCM 15577</strain>
    </source>
</reference>
<dbReference type="PANTHER" id="PTHR30528">
    <property type="entry name" value="CYTOPLASMIC PROTEIN"/>
    <property type="match status" value="1"/>
</dbReference>
<dbReference type="RefSeq" id="WP_344070022.1">
    <property type="nucleotide sequence ID" value="NZ_BAAAPL010000001.1"/>
</dbReference>
<sequence>MTHHLSRDEARRIAVRAQLLDAQRPGDVVEVAEQLGWIKIDPTAAITTSEHAILWARIGWGYEPGQLQKAVEVDRQLFEFDGTLRPMSVLGPLLTVSRHRRLYADTGTWLAANERFGRDVISRLRAEGPMPASAIPDTSQVQRSSESGWYGANQVPRMLEVLSRLGEVAVVGRQGRLRVWDVVERAYPDGVPDLPLDEAERLLAERRLQGLGIAKKSAMSPVGTAGEPVTIEGLPGTYRVDSEALAALDEDEGGRVAILNPYDVSLYDRRRLRDLFGFEYKVEQFVPKAQRVYGYFAHPVLVGDRFMGLLDAEHDRKREVLRVNALHELEQFEPEELEMVHAEIRDLGGWLGVPVVGLGD</sequence>
<gene>
    <name evidence="1" type="ORF">GCM10009808_09870</name>
</gene>
<comment type="caution">
    <text evidence="1">The sequence shown here is derived from an EMBL/GenBank/DDBJ whole genome shotgun (WGS) entry which is preliminary data.</text>
</comment>
<dbReference type="EMBL" id="BAAAPL010000001">
    <property type="protein sequence ID" value="GAA1694820.1"/>
    <property type="molecule type" value="Genomic_DNA"/>
</dbReference>
<evidence type="ECO:0000313" key="2">
    <source>
        <dbReference type="Proteomes" id="UP001501690"/>
    </source>
</evidence>
<name>A0ABN2HWN3_9MICO</name>
<proteinExistence type="predicted"/>
<keyword evidence="2" id="KW-1185">Reference proteome</keyword>